<dbReference type="SUPFAM" id="SSF54909">
    <property type="entry name" value="Dimeric alpha+beta barrel"/>
    <property type="match status" value="1"/>
</dbReference>
<organism evidence="3 4">
    <name type="scientific">Allorhizobium borbori</name>
    <dbReference type="NCBI Taxonomy" id="485907"/>
    <lineage>
        <taxon>Bacteria</taxon>
        <taxon>Pseudomonadati</taxon>
        <taxon>Pseudomonadota</taxon>
        <taxon>Alphaproteobacteria</taxon>
        <taxon>Hyphomicrobiales</taxon>
        <taxon>Rhizobiaceae</taxon>
        <taxon>Rhizobium/Agrobacterium group</taxon>
        <taxon>Allorhizobium</taxon>
    </lineage>
</organism>
<proteinExistence type="predicted"/>
<keyword evidence="4" id="KW-1185">Reference proteome</keyword>
<dbReference type="PROSITE" id="PS51502">
    <property type="entry name" value="S_R_A_B_BARREL"/>
    <property type="match status" value="1"/>
</dbReference>
<dbReference type="PANTHER" id="PTHR33178:SF10">
    <property type="entry name" value="STRESS-RESPONSE A_B BARREL DOMAIN-CONTAINING PROTEIN"/>
    <property type="match status" value="1"/>
</dbReference>
<protein>
    <recommendedName>
        <fullName evidence="2">Stress-response A/B barrel domain-containing protein</fullName>
    </recommendedName>
</protein>
<dbReference type="EMBL" id="JACIDU010000011">
    <property type="protein sequence ID" value="MBB4104357.1"/>
    <property type="molecule type" value="Genomic_DNA"/>
</dbReference>
<accession>A0A7W6K5F4</accession>
<gene>
    <name evidence="3" type="ORF">GGQ66_002931</name>
</gene>
<dbReference type="InterPro" id="IPR011008">
    <property type="entry name" value="Dimeric_a/b-barrel"/>
</dbReference>
<comment type="subunit">
    <text evidence="1">Homodimer.</text>
</comment>
<dbReference type="Proteomes" id="UP000584824">
    <property type="component" value="Unassembled WGS sequence"/>
</dbReference>
<evidence type="ECO:0000256" key="1">
    <source>
        <dbReference type="ARBA" id="ARBA00011738"/>
    </source>
</evidence>
<evidence type="ECO:0000313" key="3">
    <source>
        <dbReference type="EMBL" id="MBB4104357.1"/>
    </source>
</evidence>
<evidence type="ECO:0000313" key="4">
    <source>
        <dbReference type="Proteomes" id="UP000584824"/>
    </source>
</evidence>
<feature type="domain" description="Stress-response A/B barrel" evidence="2">
    <location>
        <begin position="2"/>
        <end position="100"/>
    </location>
</feature>
<dbReference type="SMART" id="SM00886">
    <property type="entry name" value="Dabb"/>
    <property type="match status" value="1"/>
</dbReference>
<dbReference type="Gene3D" id="3.30.70.100">
    <property type="match status" value="1"/>
</dbReference>
<evidence type="ECO:0000259" key="2">
    <source>
        <dbReference type="PROSITE" id="PS51502"/>
    </source>
</evidence>
<dbReference type="InterPro" id="IPR044662">
    <property type="entry name" value="HS1/DABB1-like"/>
</dbReference>
<sequence length="102" mass="11043">MILHCVFLRLKAALTSEERDALYRDITSLKSVVPGVVDLKAGANVSSERLDGGFCDGFIVTFDNADARDRYLAHPAHQAVSERLVQATHGGLAGVLVYDLDV</sequence>
<dbReference type="InterPro" id="IPR013097">
    <property type="entry name" value="Dabb"/>
</dbReference>
<dbReference type="PANTHER" id="PTHR33178">
    <property type="match status" value="1"/>
</dbReference>
<reference evidence="3 4" key="1">
    <citation type="submission" date="2020-08" db="EMBL/GenBank/DDBJ databases">
        <title>Genomic Encyclopedia of Type Strains, Phase IV (KMG-IV): sequencing the most valuable type-strain genomes for metagenomic binning, comparative biology and taxonomic classification.</title>
        <authorList>
            <person name="Goeker M."/>
        </authorList>
    </citation>
    <scope>NUCLEOTIDE SEQUENCE [LARGE SCALE GENOMIC DNA]</scope>
    <source>
        <strain evidence="3 4">DSM 26385</strain>
    </source>
</reference>
<dbReference type="RefSeq" id="WP_183793438.1">
    <property type="nucleotide sequence ID" value="NZ_JACIDU010000011.1"/>
</dbReference>
<dbReference type="AlphaFoldDB" id="A0A7W6K5F4"/>
<dbReference type="Pfam" id="PF07876">
    <property type="entry name" value="Dabb"/>
    <property type="match status" value="1"/>
</dbReference>
<comment type="caution">
    <text evidence="3">The sequence shown here is derived from an EMBL/GenBank/DDBJ whole genome shotgun (WGS) entry which is preliminary data.</text>
</comment>
<name>A0A7W6K5F4_9HYPH</name>